<dbReference type="Pfam" id="PF13185">
    <property type="entry name" value="GAF_2"/>
    <property type="match status" value="1"/>
</dbReference>
<dbReference type="SMART" id="SM00091">
    <property type="entry name" value="PAS"/>
    <property type="match status" value="1"/>
</dbReference>
<feature type="transmembrane region" description="Helical" evidence="7">
    <location>
        <begin position="123"/>
        <end position="143"/>
    </location>
</feature>
<dbReference type="STRING" id="498211.CJA_2639"/>
<keyword evidence="2" id="KW-0547">Nucleotide-binding</keyword>
<evidence type="ECO:0000256" key="1">
    <source>
        <dbReference type="ARBA" id="ARBA00022679"/>
    </source>
</evidence>
<dbReference type="GO" id="GO:0005524">
    <property type="term" value="F:ATP binding"/>
    <property type="evidence" value="ECO:0007669"/>
    <property type="project" value="UniProtKB-KW"/>
</dbReference>
<dbReference type="eggNOG" id="COG5002">
    <property type="taxonomic scope" value="Bacteria"/>
</dbReference>
<dbReference type="KEGG" id="cja:CJA_2639"/>
<dbReference type="AlphaFoldDB" id="B3PLL9"/>
<dbReference type="PROSITE" id="PS50112">
    <property type="entry name" value="PAS"/>
    <property type="match status" value="1"/>
</dbReference>
<feature type="transmembrane region" description="Helical" evidence="7">
    <location>
        <begin position="234"/>
        <end position="255"/>
    </location>
</feature>
<dbReference type="Gene3D" id="3.30.450.20">
    <property type="entry name" value="PAS domain"/>
    <property type="match status" value="1"/>
</dbReference>
<evidence type="ECO:0000256" key="5">
    <source>
        <dbReference type="ARBA" id="ARBA00059827"/>
    </source>
</evidence>
<evidence type="ECO:0000256" key="6">
    <source>
        <dbReference type="ARBA" id="ARBA00070616"/>
    </source>
</evidence>
<dbReference type="InterPro" id="IPR000014">
    <property type="entry name" value="PAS"/>
</dbReference>
<dbReference type="GO" id="GO:0006355">
    <property type="term" value="P:regulation of DNA-templated transcription"/>
    <property type="evidence" value="ECO:0007669"/>
    <property type="project" value="InterPro"/>
</dbReference>
<keyword evidence="4" id="KW-0067">ATP-binding</keyword>
<dbReference type="FunFam" id="3.30.450.20:FF:000060">
    <property type="entry name" value="Sensor protein FixL"/>
    <property type="match status" value="1"/>
</dbReference>
<dbReference type="GO" id="GO:0016301">
    <property type="term" value="F:kinase activity"/>
    <property type="evidence" value="ECO:0007669"/>
    <property type="project" value="UniProtKB-KW"/>
</dbReference>
<comment type="function">
    <text evidence="5">Putative oxygen sensor; modulates the activity of FixJ, a transcriptional activator of nitrogen fixation fixK gene. FixL probably acts as a kinase that phosphorylates FixJ.</text>
</comment>
<feature type="transmembrane region" description="Helical" evidence="7">
    <location>
        <begin position="155"/>
        <end position="178"/>
    </location>
</feature>
<organism evidence="9 10">
    <name type="scientific">Cellvibrio japonicus (strain Ueda107)</name>
    <name type="common">Pseudomonas fluorescens subsp. cellulosa</name>
    <dbReference type="NCBI Taxonomy" id="498211"/>
    <lineage>
        <taxon>Bacteria</taxon>
        <taxon>Pseudomonadati</taxon>
        <taxon>Pseudomonadota</taxon>
        <taxon>Gammaproteobacteria</taxon>
        <taxon>Cellvibrionales</taxon>
        <taxon>Cellvibrionaceae</taxon>
        <taxon>Cellvibrio</taxon>
    </lineage>
</organism>
<sequence>MPNKASPVWPFYVLPSYTNLPSQADKAQLYSNGYDSTPSISTQPMLYTPQEFTDRQREQSTRMRGSFPPSQVSSIEFQVAQLQRQEQCNSLYGNLPSSLLLSIIIASILSASHWQHIGYDRVILWNLLLGCALLLRLICWYFWRYTGKAYRHEIWLWWFRLGTCLAALAWGSSAYFLFSVDSAMLQALLAFSIAGVASGSLTSLTLDRVSSVTFVLLTVFPLSIRLYLQEGTEAIYLFIMSLLFIAFVLTSSSRAQRNIAEQLRKNIELGRLANELHRKQHIEEIIRASQSIFIAERNSLASLRFILHQLLDLSQSAMGYIGRIDWDKPSQQQLVRALLFASEPHREQSPSRFQANHLPEQGEFRDLHHLFNTAITTGKPLISNIPEQDQRSGGAPTGHPSLNNFLAIPIYIEEQQVALLGLANKPGGYDEADIHLLAPLLNTIAQLVQAAANEEDHAKDKAALVEHSVSTRIIVENVGDGIIMINQHGLIQEFNRAAEIIFGYKKQQVLHKNISMLMPEPDKSRHDGYLQTYLKTHKSNIIGKGREVTGLRKNGATFPMDLLISMVAHDEEPLFIGIVRDNSEYHTFIARKNMRLLEVLTQQVYQWLLLTRAINHSYQANTIALPQALQDQLQQQEYQIHKALAKYFINEGNGQPANVNLIRKIRELIRQTNNLFAPRQLNLLSTEKREHIYINCDEKLLGLLILLLSNQLIQQQNSDIDISIHEEKNQAKITLSIETPQVNDQEATGTPSGSNDSRDLLALIGLYHGTLQKRQTIGFMNNQSCLCAIQLTFPLATFSLGSSP</sequence>
<dbReference type="InterPro" id="IPR003018">
    <property type="entry name" value="GAF"/>
</dbReference>
<evidence type="ECO:0000313" key="10">
    <source>
        <dbReference type="Proteomes" id="UP000001036"/>
    </source>
</evidence>
<dbReference type="EMBL" id="CP000934">
    <property type="protein sequence ID" value="ACE84829.1"/>
    <property type="molecule type" value="Genomic_DNA"/>
</dbReference>
<evidence type="ECO:0000259" key="8">
    <source>
        <dbReference type="PROSITE" id="PS50112"/>
    </source>
</evidence>
<dbReference type="Pfam" id="PF00989">
    <property type="entry name" value="PAS"/>
    <property type="match status" value="1"/>
</dbReference>
<keyword evidence="7" id="KW-0812">Transmembrane</keyword>
<evidence type="ECO:0000256" key="3">
    <source>
        <dbReference type="ARBA" id="ARBA00022777"/>
    </source>
</evidence>
<dbReference type="InterPro" id="IPR035965">
    <property type="entry name" value="PAS-like_dom_sf"/>
</dbReference>
<accession>B3PLL9</accession>
<feature type="transmembrane region" description="Helical" evidence="7">
    <location>
        <begin position="91"/>
        <end position="111"/>
    </location>
</feature>
<dbReference type="PANTHER" id="PTHR31600:SF2">
    <property type="entry name" value="GAMETE ENRICHED GENE 10 PROTEIN-RELATED"/>
    <property type="match status" value="1"/>
</dbReference>
<dbReference type="eggNOG" id="COG2202">
    <property type="taxonomic scope" value="Bacteria"/>
</dbReference>
<dbReference type="InterPro" id="IPR052994">
    <property type="entry name" value="Tiny_macrocysts_regulators"/>
</dbReference>
<keyword evidence="7" id="KW-1133">Transmembrane helix</keyword>
<reference evidence="9 10" key="1">
    <citation type="journal article" date="2008" name="J. Bacteriol.">
        <title>Insights into plant cell wall degradation from the genome sequence of the soil bacterium Cellvibrio japonicus.</title>
        <authorList>
            <person name="Deboy R.T."/>
            <person name="Mongodin E.F."/>
            <person name="Fouts D.E."/>
            <person name="Tailford L.E."/>
            <person name="Khouri H."/>
            <person name="Emerson J.B."/>
            <person name="Mohamoud Y."/>
            <person name="Watkins K."/>
            <person name="Henrissat B."/>
            <person name="Gilbert H.J."/>
            <person name="Nelson K.E."/>
        </authorList>
    </citation>
    <scope>NUCLEOTIDE SEQUENCE [LARGE SCALE GENOMIC DNA]</scope>
    <source>
        <strain evidence="9 10">Ueda107</strain>
    </source>
</reference>
<dbReference type="Gene3D" id="3.30.450.40">
    <property type="match status" value="1"/>
</dbReference>
<dbReference type="SMART" id="SM00065">
    <property type="entry name" value="GAF"/>
    <property type="match status" value="1"/>
</dbReference>
<dbReference type="CDD" id="cd00130">
    <property type="entry name" value="PAS"/>
    <property type="match status" value="1"/>
</dbReference>
<name>B3PLL9_CELJU</name>
<dbReference type="InterPro" id="IPR013767">
    <property type="entry name" value="PAS_fold"/>
</dbReference>
<dbReference type="SUPFAM" id="SSF55781">
    <property type="entry name" value="GAF domain-like"/>
    <property type="match status" value="1"/>
</dbReference>
<feature type="transmembrane region" description="Helical" evidence="7">
    <location>
        <begin position="209"/>
        <end position="228"/>
    </location>
</feature>
<keyword evidence="1" id="KW-0808">Transferase</keyword>
<keyword evidence="3" id="KW-0418">Kinase</keyword>
<evidence type="ECO:0000256" key="2">
    <source>
        <dbReference type="ARBA" id="ARBA00022741"/>
    </source>
</evidence>
<dbReference type="PANTHER" id="PTHR31600">
    <property type="entry name" value="TINY MACROCYSTS PROTEIN B-RELATED"/>
    <property type="match status" value="1"/>
</dbReference>
<protein>
    <recommendedName>
        <fullName evidence="6">Sensor protein FixL</fullName>
    </recommendedName>
</protein>
<dbReference type="eggNOG" id="COG2203">
    <property type="taxonomic scope" value="Bacteria"/>
</dbReference>
<dbReference type="SUPFAM" id="SSF55785">
    <property type="entry name" value="PYP-like sensor domain (PAS domain)"/>
    <property type="match status" value="1"/>
</dbReference>
<evidence type="ECO:0000256" key="7">
    <source>
        <dbReference type="SAM" id="Phobius"/>
    </source>
</evidence>
<evidence type="ECO:0000256" key="4">
    <source>
        <dbReference type="ARBA" id="ARBA00022840"/>
    </source>
</evidence>
<feature type="domain" description="PAS" evidence="8">
    <location>
        <begin position="474"/>
        <end position="537"/>
    </location>
</feature>
<dbReference type="Proteomes" id="UP000001036">
    <property type="component" value="Chromosome"/>
</dbReference>
<evidence type="ECO:0000313" key="9">
    <source>
        <dbReference type="EMBL" id="ACE84829.1"/>
    </source>
</evidence>
<proteinExistence type="predicted"/>
<keyword evidence="7" id="KW-0472">Membrane</keyword>
<gene>
    <name evidence="9" type="ordered locus">CJA_2639</name>
</gene>
<keyword evidence="10" id="KW-1185">Reference proteome</keyword>
<dbReference type="NCBIfam" id="TIGR00229">
    <property type="entry name" value="sensory_box"/>
    <property type="match status" value="1"/>
</dbReference>
<dbReference type="HOGENOM" id="CLU_363980_0_0_6"/>
<dbReference type="InterPro" id="IPR029016">
    <property type="entry name" value="GAF-like_dom_sf"/>
</dbReference>